<dbReference type="Proteomes" id="UP000616151">
    <property type="component" value="Unassembled WGS sequence"/>
</dbReference>
<keyword evidence="1" id="KW-0238">DNA-binding</keyword>
<protein>
    <submittedName>
        <fullName evidence="1">MerR family DNA-binding transcriptional regulator</fullName>
    </submittedName>
</protein>
<evidence type="ECO:0000313" key="1">
    <source>
        <dbReference type="EMBL" id="MBK1870893.1"/>
    </source>
</evidence>
<sequence length="150" mass="17622">MAQSTVADRSNRDRTYSITELCREFDVTPRTLRFYEQKGLLHPDRRGWTRLFSYRDRARLQLILRGKKVGFSLEEIKEMLDLYNLRDGQLTQLRVSSTKFRERLEALRKQRLELEDAISDLEKTITVVDGMLKEREAAETTAPRRAANGE</sequence>
<proteinExistence type="predicted"/>
<accession>A0ACC5REQ9</accession>
<evidence type="ECO:0000313" key="2">
    <source>
        <dbReference type="Proteomes" id="UP000616151"/>
    </source>
</evidence>
<dbReference type="EMBL" id="JAENHL010000008">
    <property type="protein sequence ID" value="MBK1870893.1"/>
    <property type="molecule type" value="Genomic_DNA"/>
</dbReference>
<reference evidence="1" key="1">
    <citation type="submission" date="2021-01" db="EMBL/GenBank/DDBJ databases">
        <authorList>
            <person name="Sun Q."/>
        </authorList>
    </citation>
    <scope>NUCLEOTIDE SEQUENCE</scope>
    <source>
        <strain evidence="1">YIM B02566</strain>
    </source>
</reference>
<organism evidence="1 2">
    <name type="scientific">Taklimakanibacter albus</name>
    <dbReference type="NCBI Taxonomy" id="2800327"/>
    <lineage>
        <taxon>Bacteria</taxon>
        <taxon>Pseudomonadati</taxon>
        <taxon>Pseudomonadota</taxon>
        <taxon>Alphaproteobacteria</taxon>
        <taxon>Hyphomicrobiales</taxon>
        <taxon>Aestuariivirgaceae</taxon>
        <taxon>Taklimakanibacter</taxon>
    </lineage>
</organism>
<gene>
    <name evidence="1" type="ORF">JHL16_31295</name>
</gene>
<keyword evidence="2" id="KW-1185">Reference proteome</keyword>
<name>A0ACC5REQ9_9HYPH</name>
<comment type="caution">
    <text evidence="1">The sequence shown here is derived from an EMBL/GenBank/DDBJ whole genome shotgun (WGS) entry which is preliminary data.</text>
</comment>